<evidence type="ECO:0000313" key="3">
    <source>
        <dbReference type="Proteomes" id="UP001152622"/>
    </source>
</evidence>
<name>A0A9Q1FP63_SYNKA</name>
<feature type="compositionally biased region" description="Low complexity" evidence="1">
    <location>
        <begin position="49"/>
        <end position="60"/>
    </location>
</feature>
<feature type="region of interest" description="Disordered" evidence="1">
    <location>
        <begin position="12"/>
        <end position="68"/>
    </location>
</feature>
<comment type="caution">
    <text evidence="2">The sequence shown here is derived from an EMBL/GenBank/DDBJ whole genome shotgun (WGS) entry which is preliminary data.</text>
</comment>
<evidence type="ECO:0000313" key="2">
    <source>
        <dbReference type="EMBL" id="KAJ8363162.1"/>
    </source>
</evidence>
<evidence type="ECO:0000256" key="1">
    <source>
        <dbReference type="SAM" id="MobiDB-lite"/>
    </source>
</evidence>
<dbReference type="AlphaFoldDB" id="A0A9Q1FP63"/>
<sequence>MLRVPVGVCRHNPVKRSPVFAPPTSPRDVRLRPDWPSSSASPGPPEPRAPAVRPSERSPAWVHSEDSALSPPPFTRLMGYEAHRGSRSDCYHRLTQDLDLCYDVAGIPHEICKFKLRGTGAPDVAGGEVGIERRAAAGRTSAPRYARGTRLPLIATSPSFPRCGGRLPWETAEPRGARRLR</sequence>
<keyword evidence="3" id="KW-1185">Reference proteome</keyword>
<protein>
    <submittedName>
        <fullName evidence="2">Uncharacterized protein</fullName>
    </submittedName>
</protein>
<dbReference type="EMBL" id="JAINUF010000004">
    <property type="protein sequence ID" value="KAJ8363162.1"/>
    <property type="molecule type" value="Genomic_DNA"/>
</dbReference>
<gene>
    <name evidence="2" type="ORF">SKAU_G00119930</name>
</gene>
<dbReference type="Proteomes" id="UP001152622">
    <property type="component" value="Chromosome 4"/>
</dbReference>
<accession>A0A9Q1FP63</accession>
<reference evidence="2" key="1">
    <citation type="journal article" date="2023" name="Science">
        <title>Genome structures resolve the early diversification of teleost fishes.</title>
        <authorList>
            <person name="Parey E."/>
            <person name="Louis A."/>
            <person name="Montfort J."/>
            <person name="Bouchez O."/>
            <person name="Roques C."/>
            <person name="Iampietro C."/>
            <person name="Lluch J."/>
            <person name="Castinel A."/>
            <person name="Donnadieu C."/>
            <person name="Desvignes T."/>
            <person name="Floi Bucao C."/>
            <person name="Jouanno E."/>
            <person name="Wen M."/>
            <person name="Mejri S."/>
            <person name="Dirks R."/>
            <person name="Jansen H."/>
            <person name="Henkel C."/>
            <person name="Chen W.J."/>
            <person name="Zahm M."/>
            <person name="Cabau C."/>
            <person name="Klopp C."/>
            <person name="Thompson A.W."/>
            <person name="Robinson-Rechavi M."/>
            <person name="Braasch I."/>
            <person name="Lecointre G."/>
            <person name="Bobe J."/>
            <person name="Postlethwait J.H."/>
            <person name="Berthelot C."/>
            <person name="Roest Crollius H."/>
            <person name="Guiguen Y."/>
        </authorList>
    </citation>
    <scope>NUCLEOTIDE SEQUENCE</scope>
    <source>
        <strain evidence="2">WJC10195</strain>
    </source>
</reference>
<organism evidence="2 3">
    <name type="scientific">Synaphobranchus kaupii</name>
    <name type="common">Kaup's arrowtooth eel</name>
    <dbReference type="NCBI Taxonomy" id="118154"/>
    <lineage>
        <taxon>Eukaryota</taxon>
        <taxon>Metazoa</taxon>
        <taxon>Chordata</taxon>
        <taxon>Craniata</taxon>
        <taxon>Vertebrata</taxon>
        <taxon>Euteleostomi</taxon>
        <taxon>Actinopterygii</taxon>
        <taxon>Neopterygii</taxon>
        <taxon>Teleostei</taxon>
        <taxon>Anguilliformes</taxon>
        <taxon>Synaphobranchidae</taxon>
        <taxon>Synaphobranchus</taxon>
    </lineage>
</organism>
<proteinExistence type="predicted"/>